<dbReference type="VEuPathDB" id="TriTrypDB:LPAL13_000016800"/>
<evidence type="ECO:0000313" key="3">
    <source>
        <dbReference type="Proteomes" id="UP000063063"/>
    </source>
</evidence>
<dbReference type="EMBL" id="CP009389">
    <property type="protein sequence ID" value="AIN97657.1"/>
    <property type="molecule type" value="Genomic_DNA"/>
</dbReference>
<evidence type="ECO:0000256" key="1">
    <source>
        <dbReference type="SAM" id="SignalP"/>
    </source>
</evidence>
<sequence length="715" mass="77377">MCVRALGRRRLLLPSFLFLWPSLPLCLCGTAEVDAGARTRTPEAHMFRQGHTCSWIGAAQMLRGIACTCVCAARGTGGTAAAPSGAAASALREGCVSSECVPGCSAGDHSASYARTLLCECRPWVCGSVRPGHYRRELRDCMGEALIGVGPTQPANVFEDRPVALGRLVARMWKAAYRLRIFLRGRVGDAVVPRCGGAAPPLLVGVGMRVTVSLEKNPASGGAAVLSGMCMRGTVARVNGDATCVLLRDDGEVELSVTPERIVALGRRRKLLYHARLLEVVCWLRPCMHDPRDAEAVALILFCRGWRVELMHLLQTVDVSSFVFVSNTEQGSICEKAQWEREHRGVLRCAARERLKDRDFRYALAKYKGAISCMAGVLVVTYVFTTNLRAYRREQRDHQLQTAIETLSKAAQSSGGGGALAAGDEPFVVGRKNGEAVVRRVLTEMLPAPPRIVAFTGSAGSGASVLWRSAVLKEGVPHVCVDVRGTEDTLRSVVKALGVGSVDVCGDVLDFVEEACRMARAARGETPLLLLRLREGSSLQRVYRDVAALAFDRRVCHVVMEVPAEALSMASAGLPRLDLCVIPAFSREEAFAHTQRAIDPVSLSHFVDVVGTSSSDVDELIAAVRQRRASAAQYTNARLLKAMRQLQATCASRPELRAALQQLSTCPYDAGQHSGVDAAALHSTALVDIVLYDPVADAWRFRSKLFHTASRCCWL</sequence>
<dbReference type="GeneID" id="22574372"/>
<dbReference type="eggNOG" id="ENOG502SKGD">
    <property type="taxonomic scope" value="Eukaryota"/>
</dbReference>
<name>A0A088RNN3_LEIPA</name>
<dbReference type="PANTHER" id="PTHR34157">
    <property type="entry name" value="TUZIN"/>
    <property type="match status" value="1"/>
</dbReference>
<feature type="signal peptide" evidence="1">
    <location>
        <begin position="1"/>
        <end position="28"/>
    </location>
</feature>
<dbReference type="OrthoDB" id="269715at2759"/>
<dbReference type="KEGG" id="lpan:LPMP_201630"/>
<evidence type="ECO:0000313" key="2">
    <source>
        <dbReference type="EMBL" id="AIN97657.1"/>
    </source>
</evidence>
<reference evidence="2 3" key="1">
    <citation type="journal article" date="2015" name="Sci. Rep.">
        <title>The genome of Leishmania panamensis: insights into genomics of the L. (Viannia) subgenus.</title>
        <authorList>
            <person name="Llanes A."/>
            <person name="Restrepo C.M."/>
            <person name="Vecchio G.D."/>
            <person name="Anguizola F.J."/>
            <person name="Lleonart R."/>
        </authorList>
    </citation>
    <scope>NUCLEOTIDE SEQUENCE [LARGE SCALE GENOMIC DNA]</scope>
    <source>
        <strain evidence="2 3">MHOM/PA/94/PSC-1</strain>
    </source>
</reference>
<dbReference type="AlphaFoldDB" id="A0A088RNN3"/>
<proteinExistence type="predicted"/>
<keyword evidence="1" id="KW-0732">Signal</keyword>
<dbReference type="VEuPathDB" id="TriTrypDB:LPMP_201630"/>
<dbReference type="PANTHER" id="PTHR34157:SF2">
    <property type="entry name" value="TUZIN"/>
    <property type="match status" value="1"/>
</dbReference>
<gene>
    <name evidence="2" type="ORF">LPMP_201630</name>
</gene>
<dbReference type="VEuPathDB" id="TriTrypDB:LPAL13_000029400"/>
<dbReference type="Proteomes" id="UP000063063">
    <property type="component" value="Chromosome 20"/>
</dbReference>
<feature type="chain" id="PRO_5001839051" evidence="1">
    <location>
        <begin position="29"/>
        <end position="715"/>
    </location>
</feature>
<dbReference type="RefSeq" id="XP_010698364.1">
    <property type="nucleotide sequence ID" value="XM_010700062.1"/>
</dbReference>
<organism evidence="2 3">
    <name type="scientific">Leishmania panamensis</name>
    <dbReference type="NCBI Taxonomy" id="5679"/>
    <lineage>
        <taxon>Eukaryota</taxon>
        <taxon>Discoba</taxon>
        <taxon>Euglenozoa</taxon>
        <taxon>Kinetoplastea</taxon>
        <taxon>Metakinetoplastina</taxon>
        <taxon>Trypanosomatida</taxon>
        <taxon>Trypanosomatidae</taxon>
        <taxon>Leishmaniinae</taxon>
        <taxon>Leishmania</taxon>
        <taxon>Leishmania guyanensis species complex</taxon>
    </lineage>
</organism>
<accession>A0A088RNN3</accession>
<keyword evidence="3" id="KW-1185">Reference proteome</keyword>
<protein>
    <submittedName>
        <fullName evidence="2">Tuzin-like protein, putative</fullName>
    </submittedName>
</protein>